<dbReference type="InterPro" id="IPR006126">
    <property type="entry name" value="Staph/Strept_toxin_CS"/>
</dbReference>
<evidence type="ECO:0000259" key="6">
    <source>
        <dbReference type="Pfam" id="PF02876"/>
    </source>
</evidence>
<dbReference type="EMBL" id="FM204883">
    <property type="protein sequence ID" value="CAW95323.1"/>
    <property type="molecule type" value="Genomic_DNA"/>
</dbReference>
<dbReference type="SUPFAM" id="SSF54334">
    <property type="entry name" value="Superantigen toxins, C-terminal domain"/>
    <property type="match status" value="1"/>
</dbReference>
<feature type="domain" description="Staphylococcal/Streptococcal toxin OB-fold" evidence="5">
    <location>
        <begin position="43"/>
        <end position="126"/>
    </location>
</feature>
<organism evidence="7 8">
    <name type="scientific">Streptococcus equi subsp. equi (strain 4047)</name>
    <dbReference type="NCBI Taxonomy" id="553482"/>
    <lineage>
        <taxon>Bacteria</taxon>
        <taxon>Bacillati</taxon>
        <taxon>Bacillota</taxon>
        <taxon>Bacilli</taxon>
        <taxon>Lactobacillales</taxon>
        <taxon>Streptococcaceae</taxon>
        <taxon>Streptococcus</taxon>
    </lineage>
</organism>
<evidence type="ECO:0000313" key="8">
    <source>
        <dbReference type="Proteomes" id="UP000001365"/>
    </source>
</evidence>
<dbReference type="HOGENOM" id="CLU_093855_3_0_9"/>
<dbReference type="InterPro" id="IPR006173">
    <property type="entry name" value="Staph_tox_OB"/>
</dbReference>
<dbReference type="KEGG" id="seu:SEQ_2037"/>
<evidence type="ECO:0000259" key="5">
    <source>
        <dbReference type="Pfam" id="PF01123"/>
    </source>
</evidence>
<sequence length="259" mass="29710" precursor="true">MRKIVNVNFKKFLTSSFLLWVFISAIIPTCYAYEMSSVGVINLRNLYSTYDPTEVKGKINEGPPFSGSLFYKNIPYGNSSIELKVELNSVEKAKFFSGKRVDIFTLEYSPPCNSNIKKNSYGGITLSDGNRIDKKNIPVNIFIDGVQQKYSYTDISTVSTDKKEVTIQELDVKSRYYLQKHFNIYGYGDVKDFGRSSRFQSGFEEGNIIFHLNSGERISYNLFDTGHGDRESMLKKYSDNKTAYSDQLHIDIYLVKFNK</sequence>
<dbReference type="InterPro" id="IPR006123">
    <property type="entry name" value="Toxin_b-grasp_Staph/Strep"/>
</dbReference>
<feature type="domain" description="Staphylococcal/Streptococcal toxin beta-grasp" evidence="6">
    <location>
        <begin position="135"/>
        <end position="254"/>
    </location>
</feature>
<proteinExistence type="inferred from homology"/>
<keyword evidence="2" id="KW-0800">Toxin</keyword>
<dbReference type="PRINTS" id="PR01898">
    <property type="entry name" value="SAGSUPRFAMLY"/>
</dbReference>
<dbReference type="PROSITE" id="PS00278">
    <property type="entry name" value="STAPH_STREP_TOXIN_2"/>
    <property type="match status" value="1"/>
</dbReference>
<name>C0M9V6_STRE4</name>
<accession>C0M9V6</accession>
<evidence type="ECO:0000256" key="2">
    <source>
        <dbReference type="ARBA" id="ARBA00022656"/>
    </source>
</evidence>
<evidence type="ECO:0000256" key="3">
    <source>
        <dbReference type="ARBA" id="ARBA00022729"/>
    </source>
</evidence>
<dbReference type="GO" id="GO:0005576">
    <property type="term" value="C:extracellular region"/>
    <property type="evidence" value="ECO:0007669"/>
    <property type="project" value="InterPro"/>
</dbReference>
<protein>
    <submittedName>
        <fullName evidence="7">Exotoxin I</fullName>
    </submittedName>
</protein>
<dbReference type="InterPro" id="IPR013307">
    <property type="entry name" value="Superantigen_bac"/>
</dbReference>
<dbReference type="Pfam" id="PF01123">
    <property type="entry name" value="Stap_Strp_toxin"/>
    <property type="match status" value="1"/>
</dbReference>
<dbReference type="InterPro" id="IPR016091">
    <property type="entry name" value="SuperAg_toxin_C"/>
</dbReference>
<keyword evidence="4" id="KW-0843">Virulence</keyword>
<evidence type="ECO:0000256" key="4">
    <source>
        <dbReference type="ARBA" id="ARBA00023026"/>
    </source>
</evidence>
<dbReference type="GO" id="GO:0090729">
    <property type="term" value="F:toxin activity"/>
    <property type="evidence" value="ECO:0007669"/>
    <property type="project" value="UniProtKB-KW"/>
</dbReference>
<keyword evidence="3" id="KW-0732">Signal</keyword>
<dbReference type="PROSITE" id="PS00277">
    <property type="entry name" value="STAPH_STREP_TOXIN_1"/>
    <property type="match status" value="1"/>
</dbReference>
<comment type="similarity">
    <text evidence="1">Belongs to the staphylococcal/streptococcal toxin family.</text>
</comment>
<dbReference type="InterPro" id="IPR008992">
    <property type="entry name" value="Enterotoxin"/>
</dbReference>
<dbReference type="Pfam" id="PF02876">
    <property type="entry name" value="Stap_Strp_tox_C"/>
    <property type="match status" value="1"/>
</dbReference>
<evidence type="ECO:0000313" key="7">
    <source>
        <dbReference type="EMBL" id="CAW95323.1"/>
    </source>
</evidence>
<dbReference type="Gene3D" id="3.10.20.120">
    <property type="match status" value="1"/>
</dbReference>
<dbReference type="InterPro" id="IPR006177">
    <property type="entry name" value="Toxin_bac"/>
</dbReference>
<dbReference type="Gene3D" id="2.40.50.110">
    <property type="match status" value="1"/>
</dbReference>
<dbReference type="Proteomes" id="UP000001365">
    <property type="component" value="Chromosome"/>
</dbReference>
<reference evidence="7 8" key="1">
    <citation type="journal article" date="2009" name="PLoS Pathog.">
        <title>Genomic evidence for the evolution of Streptococcus equi: host restriction, increased virulence, and genetic exchange with human pathogens.</title>
        <authorList>
            <person name="Holden M.T.G."/>
            <person name="Heather Z."/>
            <person name="Paillot R."/>
            <person name="Steward K.F."/>
            <person name="Webb K."/>
            <person name="Ainslie F."/>
            <person name="Jourdan T."/>
            <person name="Bason N.C."/>
            <person name="Holroyd N.E."/>
            <person name="Mungall K."/>
            <person name="Quail M.A."/>
            <person name="Sanders M."/>
            <person name="Simmonds M."/>
            <person name="Willey D."/>
            <person name="Brooks K."/>
            <person name="Aanensen D.M."/>
            <person name="Spratt B.G."/>
            <person name="Jolley K.A."/>
            <person name="Maiden M.C.J."/>
            <person name="Kehoe M."/>
            <person name="Chanter N."/>
            <person name="Bentley S.D."/>
            <person name="Robinson C."/>
            <person name="Maskell D.J."/>
            <person name="Parkhill J."/>
            <person name="Waller A.S."/>
        </authorList>
    </citation>
    <scope>NUCLEOTIDE SEQUENCE [LARGE SCALE GENOMIC DNA]</scope>
    <source>
        <strain evidence="7 8">4047</strain>
    </source>
</reference>
<dbReference type="AlphaFoldDB" id="C0M9V6"/>
<evidence type="ECO:0000256" key="1">
    <source>
        <dbReference type="ARBA" id="ARBA00008401"/>
    </source>
</evidence>
<dbReference type="PRINTS" id="PR00279">
    <property type="entry name" value="BACTRLTOXIN"/>
</dbReference>
<gene>
    <name evidence="7" type="primary">seeI</name>
    <name evidence="7" type="ordered locus">SEQ_2037</name>
</gene>
<dbReference type="SUPFAM" id="SSF50203">
    <property type="entry name" value="Bacterial enterotoxins"/>
    <property type="match status" value="1"/>
</dbReference>